<dbReference type="EMBL" id="DF974180">
    <property type="protein sequence ID" value="GAU46147.1"/>
    <property type="molecule type" value="Genomic_DNA"/>
</dbReference>
<dbReference type="Pfam" id="PF02358">
    <property type="entry name" value="Trehalose_PPase"/>
    <property type="match status" value="2"/>
</dbReference>
<evidence type="ECO:0000313" key="5">
    <source>
        <dbReference type="EMBL" id="GAU46147.1"/>
    </source>
</evidence>
<dbReference type="PANTHER" id="PTHR43768:SF49">
    <property type="entry name" value="TREHALOSE 6-PHOSPHATE PHOSPHATASE"/>
    <property type="match status" value="1"/>
</dbReference>
<accession>A0A2Z6PLI6</accession>
<evidence type="ECO:0000313" key="6">
    <source>
        <dbReference type="Proteomes" id="UP000242715"/>
    </source>
</evidence>
<dbReference type="PANTHER" id="PTHR43768">
    <property type="entry name" value="TREHALOSE 6-PHOSPHATE PHOSPHATASE"/>
    <property type="match status" value="1"/>
</dbReference>
<dbReference type="GO" id="GO:0004805">
    <property type="term" value="F:trehalose-phosphatase activity"/>
    <property type="evidence" value="ECO:0007669"/>
    <property type="project" value="UniProtKB-EC"/>
</dbReference>
<dbReference type="GO" id="GO:0005992">
    <property type="term" value="P:trehalose biosynthetic process"/>
    <property type="evidence" value="ECO:0007669"/>
    <property type="project" value="InterPro"/>
</dbReference>
<dbReference type="InterPro" id="IPR044651">
    <property type="entry name" value="OTSB-like"/>
</dbReference>
<evidence type="ECO:0008006" key="7">
    <source>
        <dbReference type="Google" id="ProtNLM"/>
    </source>
</evidence>
<comment type="function">
    <text evidence="4">Removes the phosphate from trehalose 6-phosphate to produce free trehalose. Trehalose accumulation in plant may improve abiotic stress tolerance.</text>
</comment>
<comment type="cofactor">
    <cofactor evidence="2">
        <name>a divalent metal cation</name>
        <dbReference type="ChEBI" id="CHEBI:60240"/>
    </cofactor>
</comment>
<keyword evidence="6" id="KW-1185">Reference proteome</keyword>
<proteinExistence type="predicted"/>
<dbReference type="Gene3D" id="3.40.50.1000">
    <property type="entry name" value="HAD superfamily/HAD-like"/>
    <property type="match status" value="1"/>
</dbReference>
<sequence>MVLRSRSNGAKAIHTLLADTATFSKDKIKAWHRLAFGSVMFSYCHFNFSAPSVTIPSKKTGILDDFLDYDATLSPIVDNPDRAFMSENMPAAVKNVAEYFLTAIISGRSREKFVRTSSRIPVFFLGIVSDGQCRKVEVPAGEHDRFEGEPVPSLDLVLVKSLGLNDDDHVLAIYIGDNRTDEDAFKVLSEVKNGFGILVSSAPKGSNAVYSLSDLQRSWNFSSHLWYGNQALILC</sequence>
<dbReference type="SUPFAM" id="SSF56784">
    <property type="entry name" value="HAD-like"/>
    <property type="match status" value="1"/>
</dbReference>
<dbReference type="InterPro" id="IPR036412">
    <property type="entry name" value="HAD-like_sf"/>
</dbReference>
<evidence type="ECO:0000256" key="2">
    <source>
        <dbReference type="ARBA" id="ARBA00001968"/>
    </source>
</evidence>
<dbReference type="InterPro" id="IPR003337">
    <property type="entry name" value="Trehalose_PPase"/>
</dbReference>
<dbReference type="OrthoDB" id="1732404at2759"/>
<evidence type="ECO:0000256" key="3">
    <source>
        <dbReference type="ARBA" id="ARBA00022801"/>
    </source>
</evidence>
<keyword evidence="3" id="KW-0378">Hydrolase</keyword>
<name>A0A2Z6PLI6_TRISU</name>
<evidence type="ECO:0000256" key="4">
    <source>
        <dbReference type="ARBA" id="ARBA00025274"/>
    </source>
</evidence>
<comment type="catalytic activity">
    <reaction evidence="1">
        <text>alpha,alpha-trehalose 6-phosphate + H2O = alpha,alpha-trehalose + phosphate</text>
        <dbReference type="Rhea" id="RHEA:23420"/>
        <dbReference type="ChEBI" id="CHEBI:15377"/>
        <dbReference type="ChEBI" id="CHEBI:16551"/>
        <dbReference type="ChEBI" id="CHEBI:43474"/>
        <dbReference type="ChEBI" id="CHEBI:58429"/>
        <dbReference type="EC" id="3.1.3.12"/>
    </reaction>
</comment>
<dbReference type="AlphaFoldDB" id="A0A2Z6PLI6"/>
<protein>
    <recommendedName>
        <fullName evidence="7">Trehalose-phosphatase</fullName>
    </recommendedName>
</protein>
<evidence type="ECO:0000256" key="1">
    <source>
        <dbReference type="ARBA" id="ARBA00000500"/>
    </source>
</evidence>
<dbReference type="InterPro" id="IPR023214">
    <property type="entry name" value="HAD_sf"/>
</dbReference>
<gene>
    <name evidence="5" type="ORF">TSUD_401500</name>
</gene>
<dbReference type="Proteomes" id="UP000242715">
    <property type="component" value="Unassembled WGS sequence"/>
</dbReference>
<organism evidence="5 6">
    <name type="scientific">Trifolium subterraneum</name>
    <name type="common">Subterranean clover</name>
    <dbReference type="NCBI Taxonomy" id="3900"/>
    <lineage>
        <taxon>Eukaryota</taxon>
        <taxon>Viridiplantae</taxon>
        <taxon>Streptophyta</taxon>
        <taxon>Embryophyta</taxon>
        <taxon>Tracheophyta</taxon>
        <taxon>Spermatophyta</taxon>
        <taxon>Magnoliopsida</taxon>
        <taxon>eudicotyledons</taxon>
        <taxon>Gunneridae</taxon>
        <taxon>Pentapetalae</taxon>
        <taxon>rosids</taxon>
        <taxon>fabids</taxon>
        <taxon>Fabales</taxon>
        <taxon>Fabaceae</taxon>
        <taxon>Papilionoideae</taxon>
        <taxon>50 kb inversion clade</taxon>
        <taxon>NPAAA clade</taxon>
        <taxon>Hologalegina</taxon>
        <taxon>IRL clade</taxon>
        <taxon>Trifolieae</taxon>
        <taxon>Trifolium</taxon>
    </lineage>
</organism>
<reference evidence="6" key="1">
    <citation type="journal article" date="2017" name="Front. Plant Sci.">
        <title>Climate Clever Clovers: New Paradigm to Reduce the Environmental Footprint of Ruminants by Breeding Low Methanogenic Forages Utilizing Haplotype Variation.</title>
        <authorList>
            <person name="Kaur P."/>
            <person name="Appels R."/>
            <person name="Bayer P.E."/>
            <person name="Keeble-Gagnere G."/>
            <person name="Wang J."/>
            <person name="Hirakawa H."/>
            <person name="Shirasawa K."/>
            <person name="Vercoe P."/>
            <person name="Stefanova K."/>
            <person name="Durmic Z."/>
            <person name="Nichols P."/>
            <person name="Revell C."/>
            <person name="Isobe S.N."/>
            <person name="Edwards D."/>
            <person name="Erskine W."/>
        </authorList>
    </citation>
    <scope>NUCLEOTIDE SEQUENCE [LARGE SCALE GENOMIC DNA]</scope>
    <source>
        <strain evidence="6">cv. Daliak</strain>
    </source>
</reference>